<dbReference type="PRINTS" id="PR00146">
    <property type="entry name" value="DHPICSNTHASE"/>
</dbReference>
<feature type="site" description="Part of a proton relay during catalysis" evidence="12">
    <location>
        <position position="65"/>
    </location>
</feature>
<comment type="function">
    <text evidence="1 12">Catalyzes the condensation of (S)-aspartate-beta-semialdehyde [(S)-ASA] and pyruvate to 4-hydroxy-tetrahydrodipicolinate (HTPA).</text>
</comment>
<comment type="catalytic activity">
    <reaction evidence="11 12">
        <text>L-aspartate 4-semialdehyde + pyruvate = (2S,4S)-4-hydroxy-2,3,4,5-tetrahydrodipicolinate + H2O + H(+)</text>
        <dbReference type="Rhea" id="RHEA:34171"/>
        <dbReference type="ChEBI" id="CHEBI:15361"/>
        <dbReference type="ChEBI" id="CHEBI:15377"/>
        <dbReference type="ChEBI" id="CHEBI:15378"/>
        <dbReference type="ChEBI" id="CHEBI:67139"/>
        <dbReference type="ChEBI" id="CHEBI:537519"/>
        <dbReference type="EC" id="4.3.3.7"/>
    </reaction>
</comment>
<evidence type="ECO:0000256" key="13">
    <source>
        <dbReference type="PIRNR" id="PIRNR001365"/>
    </source>
</evidence>
<dbReference type="InterPro" id="IPR013785">
    <property type="entry name" value="Aldolase_TIM"/>
</dbReference>
<evidence type="ECO:0000256" key="1">
    <source>
        <dbReference type="ARBA" id="ARBA00003294"/>
    </source>
</evidence>
<evidence type="ECO:0000256" key="6">
    <source>
        <dbReference type="ARBA" id="ARBA00022605"/>
    </source>
</evidence>
<comment type="subunit">
    <text evidence="12">Homotetramer; dimer of dimers.</text>
</comment>
<dbReference type="Proteomes" id="UP001565471">
    <property type="component" value="Unassembled WGS sequence"/>
</dbReference>
<dbReference type="NCBIfam" id="TIGR00674">
    <property type="entry name" value="dapA"/>
    <property type="match status" value="1"/>
</dbReference>
<evidence type="ECO:0000256" key="3">
    <source>
        <dbReference type="ARBA" id="ARBA00007592"/>
    </source>
</evidence>
<evidence type="ECO:0000256" key="10">
    <source>
        <dbReference type="ARBA" id="ARBA00023270"/>
    </source>
</evidence>
<dbReference type="PIRSF" id="PIRSF001365">
    <property type="entry name" value="DHDPS"/>
    <property type="match status" value="1"/>
</dbReference>
<evidence type="ECO:0000256" key="5">
    <source>
        <dbReference type="ARBA" id="ARBA00022490"/>
    </source>
</evidence>
<organism evidence="14 15">
    <name type="scientific">Bradyrhizobium elkanii</name>
    <dbReference type="NCBI Taxonomy" id="29448"/>
    <lineage>
        <taxon>Bacteria</taxon>
        <taxon>Pseudomonadati</taxon>
        <taxon>Pseudomonadota</taxon>
        <taxon>Alphaproteobacteria</taxon>
        <taxon>Hyphomicrobiales</taxon>
        <taxon>Nitrobacteraceae</taxon>
        <taxon>Bradyrhizobium</taxon>
    </lineage>
</organism>
<evidence type="ECO:0000313" key="14">
    <source>
        <dbReference type="EMBL" id="MEY9319321.1"/>
    </source>
</evidence>
<dbReference type="RefSeq" id="WP_050999361.1">
    <property type="nucleotide sequence ID" value="NZ_CP126026.1"/>
</dbReference>
<comment type="pathway">
    <text evidence="2 12">Amino-acid biosynthesis; L-lysine biosynthesis via DAP pathway; (S)-tetrahydrodipicolinate from L-aspartate: step 3/4.</text>
</comment>
<keyword evidence="5 12" id="KW-0963">Cytoplasm</keyword>
<dbReference type="Pfam" id="PF00701">
    <property type="entry name" value="DHDPS"/>
    <property type="match status" value="1"/>
</dbReference>
<evidence type="ECO:0000256" key="2">
    <source>
        <dbReference type="ARBA" id="ARBA00005120"/>
    </source>
</evidence>
<dbReference type="GO" id="GO:0008840">
    <property type="term" value="F:4-hydroxy-tetrahydrodipicolinate synthase activity"/>
    <property type="evidence" value="ECO:0007669"/>
    <property type="project" value="UniProtKB-EC"/>
</dbReference>
<proteinExistence type="inferred from homology"/>
<dbReference type="PANTHER" id="PTHR12128">
    <property type="entry name" value="DIHYDRODIPICOLINATE SYNTHASE"/>
    <property type="match status" value="1"/>
</dbReference>
<keyword evidence="7 12" id="KW-0220">Diaminopimelate biosynthesis</keyword>
<keyword evidence="8 12" id="KW-0457">Lysine biosynthesis</keyword>
<keyword evidence="6 12" id="KW-0028">Amino-acid biosynthesis</keyword>
<dbReference type="SUPFAM" id="SSF51569">
    <property type="entry name" value="Aldolase"/>
    <property type="match status" value="1"/>
</dbReference>
<evidence type="ECO:0000256" key="8">
    <source>
        <dbReference type="ARBA" id="ARBA00023154"/>
    </source>
</evidence>
<comment type="caution">
    <text evidence="14">The sequence shown here is derived from an EMBL/GenBank/DDBJ whole genome shotgun (WGS) entry which is preliminary data.</text>
</comment>
<dbReference type="SMART" id="SM01130">
    <property type="entry name" value="DHDPS"/>
    <property type="match status" value="1"/>
</dbReference>
<dbReference type="InterPro" id="IPR005263">
    <property type="entry name" value="DapA"/>
</dbReference>
<comment type="caution">
    <text evidence="12">Lacks conserved residue(s) required for the propagation of feature annotation.</text>
</comment>
<dbReference type="Gene3D" id="3.20.20.70">
    <property type="entry name" value="Aldolase class I"/>
    <property type="match status" value="1"/>
</dbReference>
<evidence type="ECO:0000256" key="9">
    <source>
        <dbReference type="ARBA" id="ARBA00023239"/>
    </source>
</evidence>
<evidence type="ECO:0000256" key="11">
    <source>
        <dbReference type="ARBA" id="ARBA00047836"/>
    </source>
</evidence>
<dbReference type="EC" id="4.3.3.7" evidence="4 12"/>
<accession>A0ABV4F7Q9</accession>
<feature type="site" description="Part of a proton relay during catalysis" evidence="12">
    <location>
        <position position="128"/>
    </location>
</feature>
<dbReference type="PANTHER" id="PTHR12128:SF66">
    <property type="entry name" value="4-HYDROXY-2-OXOGLUTARATE ALDOLASE, MITOCHONDRIAL"/>
    <property type="match status" value="1"/>
</dbReference>
<keyword evidence="10 12" id="KW-0704">Schiff base</keyword>
<name>A0ABV4F7Q9_BRAEL</name>
<keyword evidence="15" id="KW-1185">Reference proteome</keyword>
<comment type="subcellular location">
    <subcellularLocation>
        <location evidence="12">Cytoplasm</location>
    </subcellularLocation>
</comment>
<comment type="caution">
    <text evidence="12">Was originally thought to be a dihydrodipicolinate synthase (DHDPS), catalyzing the condensation of (S)-aspartate-beta-semialdehyde [(S)-ASA] and pyruvate to dihydrodipicolinate (DHDP). However, it was shown in E.coli that the product of the enzymatic reaction is not dihydrodipicolinate but in fact (4S)-4-hydroxy-2,3,4,5-tetrahydro-(2S)-dipicolinic acid (HTPA), and that the consecutive dehydration reaction leading to DHDP is not spontaneous but catalyzed by DapB.</text>
</comment>
<gene>
    <name evidence="12" type="primary">dapA</name>
    <name evidence="14" type="ORF">ABIF29_006120</name>
</gene>
<evidence type="ECO:0000256" key="12">
    <source>
        <dbReference type="HAMAP-Rule" id="MF_00418"/>
    </source>
</evidence>
<keyword evidence="9 12" id="KW-0456">Lyase</keyword>
<comment type="similarity">
    <text evidence="3 12 13">Belongs to the DapA family.</text>
</comment>
<dbReference type="HAMAP" id="MF_00418">
    <property type="entry name" value="DapA"/>
    <property type="match status" value="1"/>
</dbReference>
<dbReference type="InterPro" id="IPR002220">
    <property type="entry name" value="DapA-like"/>
</dbReference>
<reference evidence="14 15" key="1">
    <citation type="submission" date="2024-07" db="EMBL/GenBank/DDBJ databases">
        <title>Genomic Encyclopedia of Type Strains, Phase V (KMG-V): Genome sequencing to study the core and pangenomes of soil and plant-associated prokaryotes.</title>
        <authorList>
            <person name="Whitman W."/>
        </authorList>
    </citation>
    <scope>NUCLEOTIDE SEQUENCE [LARGE SCALE GENOMIC DNA]</scope>
    <source>
        <strain evidence="14 15">USDA 415</strain>
    </source>
</reference>
<sequence>MTAKATVKVISRTAAKADSAKWLSGFIPDLPTPFNHQDQIDIEAFGRLCERQIAAGASALAVGETAGESSTLEPTERAQLVRIAAHVARKRVGIIAGAGSNATDRAVAFTRAAEAAGADAIMSVVPYYNKPMPQGIAAHFRAVAAATTLPVILHDIPARTVKGLADETLLELAHSPRFVGLRDGNSDVARLRRLRPRLPATFRMLTGDDATSLAYMAAGGDGCISSVSNIAPDLWVAVARHLREGRLYQARELHQRLVPLATLLEREHPAALKFALALLGFMQPATRLPIVQLNASAKAEVAQAMTDIADEYLAEAH</sequence>
<dbReference type="EMBL" id="JBGBZA010000002">
    <property type="protein sequence ID" value="MEY9319321.1"/>
    <property type="molecule type" value="Genomic_DNA"/>
</dbReference>
<evidence type="ECO:0000313" key="15">
    <source>
        <dbReference type="Proteomes" id="UP001565471"/>
    </source>
</evidence>
<protein>
    <recommendedName>
        <fullName evidence="4 12">4-hydroxy-tetrahydrodipicolinate synthase</fullName>
        <shortName evidence="12">HTPA synthase</shortName>
        <ecNumber evidence="4 12">4.3.3.7</ecNumber>
    </recommendedName>
</protein>
<feature type="binding site" evidence="12">
    <location>
        <position position="224"/>
    </location>
    <ligand>
        <name>pyruvate</name>
        <dbReference type="ChEBI" id="CHEBI:15361"/>
    </ligand>
</feature>
<evidence type="ECO:0000256" key="4">
    <source>
        <dbReference type="ARBA" id="ARBA00012086"/>
    </source>
</evidence>
<evidence type="ECO:0000256" key="7">
    <source>
        <dbReference type="ARBA" id="ARBA00022915"/>
    </source>
</evidence>